<name>A0A840IPL3_9PSEU</name>
<reference evidence="1 2" key="1">
    <citation type="submission" date="2020-08" db="EMBL/GenBank/DDBJ databases">
        <title>Sequencing the genomes of 1000 actinobacteria strains.</title>
        <authorList>
            <person name="Klenk H.-P."/>
        </authorList>
    </citation>
    <scope>NUCLEOTIDE SEQUENCE [LARGE SCALE GENOMIC DNA]</scope>
    <source>
        <strain evidence="1 2">DSM 45859</strain>
    </source>
</reference>
<dbReference type="Gene3D" id="3.40.190.10">
    <property type="entry name" value="Periplasmic binding protein-like II"/>
    <property type="match status" value="2"/>
</dbReference>
<dbReference type="GO" id="GO:0015689">
    <property type="term" value="P:molybdate ion transport"/>
    <property type="evidence" value="ECO:0007669"/>
    <property type="project" value="TreeGrafter"/>
</dbReference>
<keyword evidence="2" id="KW-1185">Reference proteome</keyword>
<dbReference type="SUPFAM" id="SSF53850">
    <property type="entry name" value="Periplasmic binding protein-like II"/>
    <property type="match status" value="1"/>
</dbReference>
<sequence length="255" mass="26982">MTAGPLPHTHSSTIRRVGDRMERPVKVMSTLAVELALKSALLPAWRGSGRDVDMEWSPTGVLIDRVRAGARGDVLIAIDQPIAELVEQGVLRAGSVRPVARASFGLGVRRGAARPDISTPERFRAALVSARSVVYSLTGASGIHFQEVMKRLDITETVGSKATVIQAGFTADRVIAGEADLAVQQVSELMSIDGIDVVGPFPGPYQKHTDFSAAVFADSVVPGIAEAFVDHLSDEKAGGVYSRSGLLSRIASAAR</sequence>
<accession>A0A840IPL3</accession>
<evidence type="ECO:0000313" key="2">
    <source>
        <dbReference type="Proteomes" id="UP000581769"/>
    </source>
</evidence>
<gene>
    <name evidence="1" type="ORF">BJY18_000880</name>
</gene>
<evidence type="ECO:0000313" key="1">
    <source>
        <dbReference type="EMBL" id="MBB4683395.1"/>
    </source>
</evidence>
<dbReference type="PANTHER" id="PTHR30632:SF11">
    <property type="entry name" value="BLR4797 PROTEIN"/>
    <property type="match status" value="1"/>
</dbReference>
<dbReference type="PANTHER" id="PTHR30632">
    <property type="entry name" value="MOLYBDATE-BINDING PERIPLASMIC PROTEIN"/>
    <property type="match status" value="1"/>
</dbReference>
<dbReference type="Pfam" id="PF13531">
    <property type="entry name" value="SBP_bac_11"/>
    <property type="match status" value="1"/>
</dbReference>
<proteinExistence type="predicted"/>
<dbReference type="GO" id="GO:0030973">
    <property type="term" value="F:molybdate ion binding"/>
    <property type="evidence" value="ECO:0007669"/>
    <property type="project" value="TreeGrafter"/>
</dbReference>
<dbReference type="AlphaFoldDB" id="A0A840IPL3"/>
<dbReference type="Proteomes" id="UP000581769">
    <property type="component" value="Unassembled WGS sequence"/>
</dbReference>
<dbReference type="RefSeq" id="WP_184777852.1">
    <property type="nucleotide sequence ID" value="NZ_JACHMG010000001.1"/>
</dbReference>
<comment type="caution">
    <text evidence="1">The sequence shown here is derived from an EMBL/GenBank/DDBJ whole genome shotgun (WGS) entry which is preliminary data.</text>
</comment>
<organism evidence="1 2">
    <name type="scientific">Amycolatopsis jiangsuensis</name>
    <dbReference type="NCBI Taxonomy" id="1181879"/>
    <lineage>
        <taxon>Bacteria</taxon>
        <taxon>Bacillati</taxon>
        <taxon>Actinomycetota</taxon>
        <taxon>Actinomycetes</taxon>
        <taxon>Pseudonocardiales</taxon>
        <taxon>Pseudonocardiaceae</taxon>
        <taxon>Amycolatopsis</taxon>
    </lineage>
</organism>
<dbReference type="EMBL" id="JACHMG010000001">
    <property type="protein sequence ID" value="MBB4683395.1"/>
    <property type="molecule type" value="Genomic_DNA"/>
</dbReference>
<dbReference type="InterPro" id="IPR050682">
    <property type="entry name" value="ModA/WtpA"/>
</dbReference>
<protein>
    <submittedName>
        <fullName evidence="1">Molybdate transport system substrate-binding protein</fullName>
    </submittedName>
</protein>